<organism evidence="2 3">
    <name type="scientific">Rhizophlyctis rosea</name>
    <dbReference type="NCBI Taxonomy" id="64517"/>
    <lineage>
        <taxon>Eukaryota</taxon>
        <taxon>Fungi</taxon>
        <taxon>Fungi incertae sedis</taxon>
        <taxon>Chytridiomycota</taxon>
        <taxon>Chytridiomycota incertae sedis</taxon>
        <taxon>Chytridiomycetes</taxon>
        <taxon>Rhizophlyctidales</taxon>
        <taxon>Rhizophlyctidaceae</taxon>
        <taxon>Rhizophlyctis</taxon>
    </lineage>
</organism>
<dbReference type="EMBL" id="JADGJD010000034">
    <property type="protein sequence ID" value="KAJ3056422.1"/>
    <property type="molecule type" value="Genomic_DNA"/>
</dbReference>
<proteinExistence type="predicted"/>
<sequence>MDNPMPSTALAELSRSANNLKYLVARLPSYDQLFNIPAQDPAFALTLEHLDIGHSSYDTGGWRWVFASYLSPPSQQIQHHLFTTCRNLLTLTLDNSSSLSDLEVLRIATSCSRLRTISIQNCRMITELALVNLLVGSTSIEDVEIINCMRVGKWDKGMPIPAADNVVKRLKIEDCDFCGEPVLAACRQLQKLQLECCSGIKKGTTSLLSLTSTLEELDLTDSVDVTFSLVDFLDPLHFPNLRKLNLGGCNIAKIDKHDVAPEARKEENVISKIIWGRLGAHGSSGDGLGNTWVRMSVANPTTISTSTQTDLPTSPTSSGYSTPSSSQSKSRSTSPSRPSPSKRLRLNSTRNPTHPHITTLHFDFARNINDRTLRFIAGRCRNLRKIVLEECLSISDTGFEAIARLNPGLTHVNLERTPCGHITLVALAKYCPSLVALNIGYSRGVENHSVSHLLSQCPEVQSLELAYCTSLTDEVVDGVVRFGRNLKQINLQGVGIGGDALRGLLREGEGRRKGRGKLRCVYVGDGVGTGVEVLGDVGQREWEYMFE</sequence>
<feature type="compositionally biased region" description="Low complexity" evidence="1">
    <location>
        <begin position="312"/>
        <end position="339"/>
    </location>
</feature>
<dbReference type="Gene3D" id="3.80.10.10">
    <property type="entry name" value="Ribonuclease Inhibitor"/>
    <property type="match status" value="3"/>
</dbReference>
<protein>
    <recommendedName>
        <fullName evidence="4">RNI-like protein</fullName>
    </recommendedName>
</protein>
<gene>
    <name evidence="2" type="ORF">HK097_007035</name>
</gene>
<feature type="region of interest" description="Disordered" evidence="1">
    <location>
        <begin position="303"/>
        <end position="356"/>
    </location>
</feature>
<dbReference type="PANTHER" id="PTHR13318">
    <property type="entry name" value="PARTNER OF PAIRED, ISOFORM B-RELATED"/>
    <property type="match status" value="1"/>
</dbReference>
<name>A0AAD5SK35_9FUNG</name>
<dbReference type="GO" id="GO:0019005">
    <property type="term" value="C:SCF ubiquitin ligase complex"/>
    <property type="evidence" value="ECO:0007669"/>
    <property type="project" value="TreeGrafter"/>
</dbReference>
<evidence type="ECO:0008006" key="4">
    <source>
        <dbReference type="Google" id="ProtNLM"/>
    </source>
</evidence>
<comment type="caution">
    <text evidence="2">The sequence shown here is derived from an EMBL/GenBank/DDBJ whole genome shotgun (WGS) entry which is preliminary data.</text>
</comment>
<dbReference type="Proteomes" id="UP001212841">
    <property type="component" value="Unassembled WGS sequence"/>
</dbReference>
<dbReference type="SUPFAM" id="SSF52047">
    <property type="entry name" value="RNI-like"/>
    <property type="match status" value="1"/>
</dbReference>
<evidence type="ECO:0000256" key="1">
    <source>
        <dbReference type="SAM" id="MobiDB-lite"/>
    </source>
</evidence>
<reference evidence="2" key="1">
    <citation type="submission" date="2020-05" db="EMBL/GenBank/DDBJ databases">
        <title>Phylogenomic resolution of chytrid fungi.</title>
        <authorList>
            <person name="Stajich J.E."/>
            <person name="Amses K."/>
            <person name="Simmons R."/>
            <person name="Seto K."/>
            <person name="Myers J."/>
            <person name="Bonds A."/>
            <person name="Quandt C.A."/>
            <person name="Barry K."/>
            <person name="Liu P."/>
            <person name="Grigoriev I."/>
            <person name="Longcore J.E."/>
            <person name="James T.Y."/>
        </authorList>
    </citation>
    <scope>NUCLEOTIDE SEQUENCE</scope>
    <source>
        <strain evidence="2">JEL0318</strain>
    </source>
</reference>
<evidence type="ECO:0000313" key="2">
    <source>
        <dbReference type="EMBL" id="KAJ3056422.1"/>
    </source>
</evidence>
<evidence type="ECO:0000313" key="3">
    <source>
        <dbReference type="Proteomes" id="UP001212841"/>
    </source>
</evidence>
<keyword evidence="3" id="KW-1185">Reference proteome</keyword>
<accession>A0AAD5SK35</accession>
<dbReference type="SMART" id="SM00367">
    <property type="entry name" value="LRR_CC"/>
    <property type="match status" value="7"/>
</dbReference>
<dbReference type="InterPro" id="IPR006553">
    <property type="entry name" value="Leu-rich_rpt_Cys-con_subtyp"/>
</dbReference>
<dbReference type="AlphaFoldDB" id="A0AAD5SK35"/>
<dbReference type="GO" id="GO:0031146">
    <property type="term" value="P:SCF-dependent proteasomal ubiquitin-dependent protein catabolic process"/>
    <property type="evidence" value="ECO:0007669"/>
    <property type="project" value="TreeGrafter"/>
</dbReference>
<dbReference type="InterPro" id="IPR032675">
    <property type="entry name" value="LRR_dom_sf"/>
</dbReference>